<dbReference type="PATRIC" id="fig|1030009.3.peg.1661"/>
<organism evidence="1 2">
    <name type="scientific">Listeria monocytogenes serotype 4a (strain M7)</name>
    <dbReference type="NCBI Taxonomy" id="1030009"/>
    <lineage>
        <taxon>Bacteria</taxon>
        <taxon>Bacillati</taxon>
        <taxon>Bacillota</taxon>
        <taxon>Bacilli</taxon>
        <taxon>Bacillales</taxon>
        <taxon>Listeriaceae</taxon>
        <taxon>Listeria</taxon>
    </lineage>
</organism>
<dbReference type="KEGG" id="lmq:LMM7_1673"/>
<dbReference type="AlphaFoldDB" id="A0A0E0UX33"/>
<reference evidence="1 2" key="1">
    <citation type="journal article" date="2011" name="J. Bacteriol.">
        <title>Genome sequence of the nonpathogenic Listeria monocytogenes serovar 4a strain M7.</title>
        <authorList>
            <person name="Chen J."/>
            <person name="Xia Y."/>
            <person name="Cheng C."/>
            <person name="Fang C."/>
            <person name="Shan Y."/>
            <person name="Jin G."/>
            <person name="Fang W."/>
        </authorList>
    </citation>
    <scope>NUCLEOTIDE SEQUENCE [LARGE SCALE GENOMIC DNA]</scope>
    <source>
        <strain evidence="1 2">M7</strain>
    </source>
</reference>
<evidence type="ECO:0000313" key="2">
    <source>
        <dbReference type="Proteomes" id="UP000000486"/>
    </source>
</evidence>
<dbReference type="EMBL" id="CP002816">
    <property type="protein sequence ID" value="AEH92678.1"/>
    <property type="molecule type" value="Genomic_DNA"/>
</dbReference>
<evidence type="ECO:0000313" key="1">
    <source>
        <dbReference type="EMBL" id="AEH92678.1"/>
    </source>
</evidence>
<accession>A0A0E0UX33</accession>
<gene>
    <name evidence="1" type="ordered locus">LMM7_1673</name>
</gene>
<dbReference type="HOGENOM" id="CLU_3329667_0_0_9"/>
<dbReference type="Proteomes" id="UP000000486">
    <property type="component" value="Chromosome"/>
</dbReference>
<name>A0A0E0UX33_LISMM</name>
<proteinExistence type="predicted"/>
<protein>
    <submittedName>
        <fullName evidence="1">Uncharacterized protein</fullName>
    </submittedName>
</protein>
<sequence>MVAKGRKDIYISDTSFIMGYRYRLGELVNRLANLLVLF</sequence>